<name>A0AA40CG18_9PEZI</name>
<evidence type="ECO:0000256" key="1">
    <source>
        <dbReference type="SAM" id="MobiDB-lite"/>
    </source>
</evidence>
<accession>A0AA40CG18</accession>
<keyword evidence="3" id="KW-1185">Reference proteome</keyword>
<gene>
    <name evidence="2" type="ORF">B0T17DRAFT_65963</name>
</gene>
<evidence type="ECO:0000313" key="2">
    <source>
        <dbReference type="EMBL" id="KAK0636004.1"/>
    </source>
</evidence>
<proteinExistence type="predicted"/>
<evidence type="ECO:0000313" key="3">
    <source>
        <dbReference type="Proteomes" id="UP001174934"/>
    </source>
</evidence>
<dbReference type="EMBL" id="JAULSR010000001">
    <property type="protein sequence ID" value="KAK0636004.1"/>
    <property type="molecule type" value="Genomic_DNA"/>
</dbReference>
<feature type="region of interest" description="Disordered" evidence="1">
    <location>
        <begin position="94"/>
        <end position="113"/>
    </location>
</feature>
<organism evidence="2 3">
    <name type="scientific">Bombardia bombarda</name>
    <dbReference type="NCBI Taxonomy" id="252184"/>
    <lineage>
        <taxon>Eukaryota</taxon>
        <taxon>Fungi</taxon>
        <taxon>Dikarya</taxon>
        <taxon>Ascomycota</taxon>
        <taxon>Pezizomycotina</taxon>
        <taxon>Sordariomycetes</taxon>
        <taxon>Sordariomycetidae</taxon>
        <taxon>Sordariales</taxon>
        <taxon>Lasiosphaeriaceae</taxon>
        <taxon>Bombardia</taxon>
    </lineage>
</organism>
<comment type="caution">
    <text evidence="2">The sequence shown here is derived from an EMBL/GenBank/DDBJ whole genome shotgun (WGS) entry which is preliminary data.</text>
</comment>
<feature type="compositionally biased region" description="Polar residues" evidence="1">
    <location>
        <begin position="94"/>
        <end position="108"/>
    </location>
</feature>
<dbReference type="AlphaFoldDB" id="A0AA40CG18"/>
<protein>
    <submittedName>
        <fullName evidence="2">Uncharacterized protein</fullName>
    </submittedName>
</protein>
<dbReference type="InterPro" id="IPR036465">
    <property type="entry name" value="vWFA_dom_sf"/>
</dbReference>
<dbReference type="Gene3D" id="3.40.50.410">
    <property type="entry name" value="von Willebrand factor, type A domain"/>
    <property type="match status" value="1"/>
</dbReference>
<dbReference type="Proteomes" id="UP001174934">
    <property type="component" value="Unassembled WGS sequence"/>
</dbReference>
<sequence length="174" mass="19153">MLSNALVKEQPLHLIKLAKKMKNTMSVDFVHFGDLDEDNAAKFEAFNREVKSGEGSNLVTIPSSGALLSDQLIPSAILLTHALPQRWAICTPSTPQLPGPNLSQAPRPSQTPPIRIVGEHVRTVKPRGWLLLTTALPDFASVGSSQQIEPTTKVDKIDHHSRFRFYFASSDCTK</sequence>
<reference evidence="2" key="1">
    <citation type="submission" date="2023-06" db="EMBL/GenBank/DDBJ databases">
        <title>Genome-scale phylogeny and comparative genomics of the fungal order Sordariales.</title>
        <authorList>
            <consortium name="Lawrence Berkeley National Laboratory"/>
            <person name="Hensen N."/>
            <person name="Bonometti L."/>
            <person name="Westerberg I."/>
            <person name="Brannstrom I.O."/>
            <person name="Guillou S."/>
            <person name="Cros-Aarteil S."/>
            <person name="Calhoun S."/>
            <person name="Haridas S."/>
            <person name="Kuo A."/>
            <person name="Mondo S."/>
            <person name="Pangilinan J."/>
            <person name="Riley R."/>
            <person name="LaButti K."/>
            <person name="Andreopoulos B."/>
            <person name="Lipzen A."/>
            <person name="Chen C."/>
            <person name="Yanf M."/>
            <person name="Daum C."/>
            <person name="Ng V."/>
            <person name="Clum A."/>
            <person name="Steindorff A."/>
            <person name="Ohm R."/>
            <person name="Martin F."/>
            <person name="Silar P."/>
            <person name="Natvig D."/>
            <person name="Lalanne C."/>
            <person name="Gautier V."/>
            <person name="Ament-velasquez S.L."/>
            <person name="Kruys A."/>
            <person name="Hutchinson M.I."/>
            <person name="Powell A.J."/>
            <person name="Barry K."/>
            <person name="Miller A.N."/>
            <person name="Grigoriev I.V."/>
            <person name="Debuchy R."/>
            <person name="Gladieux P."/>
            <person name="Thoren M.H."/>
            <person name="Johannesson H."/>
        </authorList>
    </citation>
    <scope>NUCLEOTIDE SEQUENCE</scope>
    <source>
        <strain evidence="2">SMH3391-2</strain>
    </source>
</reference>